<evidence type="ECO:0000313" key="5">
    <source>
        <dbReference type="EMBL" id="KAF2634466.1"/>
    </source>
</evidence>
<keyword evidence="3" id="KW-1133">Transmembrane helix</keyword>
<dbReference type="CDD" id="cd05471">
    <property type="entry name" value="pepsin_like"/>
    <property type="match status" value="1"/>
</dbReference>
<dbReference type="Pfam" id="PF00026">
    <property type="entry name" value="Asp"/>
    <property type="match status" value="1"/>
</dbReference>
<evidence type="ECO:0000259" key="4">
    <source>
        <dbReference type="PROSITE" id="PS51767"/>
    </source>
</evidence>
<evidence type="ECO:0000313" key="6">
    <source>
        <dbReference type="Proteomes" id="UP000799753"/>
    </source>
</evidence>
<accession>A0A6A6RGK0</accession>
<reference evidence="5" key="1">
    <citation type="journal article" date="2020" name="Stud. Mycol.">
        <title>101 Dothideomycetes genomes: a test case for predicting lifestyles and emergence of pathogens.</title>
        <authorList>
            <person name="Haridas S."/>
            <person name="Albert R."/>
            <person name="Binder M."/>
            <person name="Bloem J."/>
            <person name="Labutti K."/>
            <person name="Salamov A."/>
            <person name="Andreopoulos B."/>
            <person name="Baker S."/>
            <person name="Barry K."/>
            <person name="Bills G."/>
            <person name="Bluhm B."/>
            <person name="Cannon C."/>
            <person name="Castanera R."/>
            <person name="Culley D."/>
            <person name="Daum C."/>
            <person name="Ezra D."/>
            <person name="Gonzalez J."/>
            <person name="Henrissat B."/>
            <person name="Kuo A."/>
            <person name="Liang C."/>
            <person name="Lipzen A."/>
            <person name="Lutzoni F."/>
            <person name="Magnuson J."/>
            <person name="Mondo S."/>
            <person name="Nolan M."/>
            <person name="Ohm R."/>
            <person name="Pangilinan J."/>
            <person name="Park H.-J."/>
            <person name="Ramirez L."/>
            <person name="Alfaro M."/>
            <person name="Sun H."/>
            <person name="Tritt A."/>
            <person name="Yoshinaga Y."/>
            <person name="Zwiers L.-H."/>
            <person name="Turgeon B."/>
            <person name="Goodwin S."/>
            <person name="Spatafora J."/>
            <person name="Crous P."/>
            <person name="Grigoriev I."/>
        </authorList>
    </citation>
    <scope>NUCLEOTIDE SEQUENCE</scope>
    <source>
        <strain evidence="5">CBS 473.64</strain>
    </source>
</reference>
<gene>
    <name evidence="5" type="ORF">P280DRAFT_383896</name>
</gene>
<dbReference type="SUPFAM" id="SSF50630">
    <property type="entry name" value="Acid proteases"/>
    <property type="match status" value="1"/>
</dbReference>
<keyword evidence="5" id="KW-0645">Protease</keyword>
<feature type="transmembrane region" description="Helical" evidence="3">
    <location>
        <begin position="406"/>
        <end position="430"/>
    </location>
</feature>
<organism evidence="5 6">
    <name type="scientific">Massarina eburnea CBS 473.64</name>
    <dbReference type="NCBI Taxonomy" id="1395130"/>
    <lineage>
        <taxon>Eukaryota</taxon>
        <taxon>Fungi</taxon>
        <taxon>Dikarya</taxon>
        <taxon>Ascomycota</taxon>
        <taxon>Pezizomycotina</taxon>
        <taxon>Dothideomycetes</taxon>
        <taxon>Pleosporomycetidae</taxon>
        <taxon>Pleosporales</taxon>
        <taxon>Massarineae</taxon>
        <taxon>Massarinaceae</taxon>
        <taxon>Massarina</taxon>
    </lineage>
</organism>
<dbReference type="InterPro" id="IPR034164">
    <property type="entry name" value="Pepsin-like_dom"/>
</dbReference>
<dbReference type="InterPro" id="IPR033121">
    <property type="entry name" value="PEPTIDASE_A1"/>
</dbReference>
<comment type="similarity">
    <text evidence="1">Belongs to the peptidase A1 family.</text>
</comment>
<keyword evidence="3" id="KW-0472">Membrane</keyword>
<feature type="compositionally biased region" description="Basic and acidic residues" evidence="2">
    <location>
        <begin position="637"/>
        <end position="647"/>
    </location>
</feature>
<evidence type="ECO:0000256" key="2">
    <source>
        <dbReference type="SAM" id="MobiDB-lite"/>
    </source>
</evidence>
<dbReference type="InterPro" id="IPR021109">
    <property type="entry name" value="Peptidase_aspartic_dom_sf"/>
</dbReference>
<name>A0A6A6RGK0_9PLEO</name>
<dbReference type="GO" id="GO:0000324">
    <property type="term" value="C:fungal-type vacuole"/>
    <property type="evidence" value="ECO:0007669"/>
    <property type="project" value="TreeGrafter"/>
</dbReference>
<evidence type="ECO:0000256" key="1">
    <source>
        <dbReference type="ARBA" id="ARBA00007447"/>
    </source>
</evidence>
<dbReference type="PROSITE" id="PS51767">
    <property type="entry name" value="PEPTIDASE_A1"/>
    <property type="match status" value="1"/>
</dbReference>
<feature type="non-terminal residue" evidence="5">
    <location>
        <position position="1"/>
    </location>
</feature>
<feature type="compositionally biased region" description="Basic and acidic residues" evidence="2">
    <location>
        <begin position="452"/>
        <end position="465"/>
    </location>
</feature>
<feature type="non-terminal residue" evidence="5">
    <location>
        <position position="647"/>
    </location>
</feature>
<feature type="domain" description="Peptidase A1" evidence="4">
    <location>
        <begin position="21"/>
        <end position="368"/>
    </location>
</feature>
<feature type="region of interest" description="Disordered" evidence="2">
    <location>
        <begin position="582"/>
        <end position="647"/>
    </location>
</feature>
<proteinExistence type="inferred from homology"/>
<dbReference type="AlphaFoldDB" id="A0A6A6RGK0"/>
<sequence length="647" mass="71583">LPAAISVAPDQDWMGIDGSWNTISLRTGSQEHINRVIVSTASQQTWLIDKSACIKNNTQDDACFDGRGRTFSKNDSTTWLDNGFFQLWTEKNLGLVGNGYYGWDTVGLGGKGEETATVKNTTVGTIISPNFWLGHFGINPKPTNFSQFREPSPSYTSLLFEQKQIPSLSFGYTAGARYHDTIVLSSLTFGGFDSSRIVSNDLTFGFAPDNERDITVGVVGIKASSKTRPNVNLLTQDSFTMYIDSTIAELWLPTAVCQAFERAFGLTYDNTTSLYFVDDLLHQTLKTENPNITFSLGQKYAINTTVDITLPYGAFDLQAQPPYRGINSTRNYFPIRRGEKEDQFVLGRTFLQEAYLHVDWERQNFSVYAVDWSYKPKNIVSYYSPRYGSSSLRATNTGGEPFGTGAIIGTALGAGFGLAFVVCGVLWWFWRRRQKRKLETIKEVYAAQAAAVEKKHTSENSEKRSGTPTSDAEEGTNVFPKAELPAEHKERGPSTPTTLGMPSPLVEAENTERHIFEMAGDMPTSAEAGGRQLSEKETMMVREARINGIDPNGLTNATPVSGEARRRLAPITASDIAVVSKRPPVSPLTPRAPRDGASLETHDTFFQPPQPRTPRDGRCLAAEDLLLSPISPMEESDGSRRRFSYET</sequence>
<dbReference type="PANTHER" id="PTHR47966:SF51">
    <property type="entry name" value="BETA-SITE APP-CLEAVING ENZYME, ISOFORM A-RELATED"/>
    <property type="match status" value="1"/>
</dbReference>
<protein>
    <submittedName>
        <fullName evidence="5">Acid protease</fullName>
    </submittedName>
</protein>
<dbReference type="PANTHER" id="PTHR47966">
    <property type="entry name" value="BETA-SITE APP-CLEAVING ENZYME, ISOFORM A-RELATED"/>
    <property type="match status" value="1"/>
</dbReference>
<dbReference type="OrthoDB" id="4074350at2759"/>
<keyword evidence="6" id="KW-1185">Reference proteome</keyword>
<feature type="region of interest" description="Disordered" evidence="2">
    <location>
        <begin position="452"/>
        <end position="504"/>
    </location>
</feature>
<dbReference type="GO" id="GO:0004190">
    <property type="term" value="F:aspartic-type endopeptidase activity"/>
    <property type="evidence" value="ECO:0007669"/>
    <property type="project" value="InterPro"/>
</dbReference>
<dbReference type="GO" id="GO:0006508">
    <property type="term" value="P:proteolysis"/>
    <property type="evidence" value="ECO:0007669"/>
    <property type="project" value="UniProtKB-KW"/>
</dbReference>
<keyword evidence="3" id="KW-0812">Transmembrane</keyword>
<dbReference type="EMBL" id="MU006825">
    <property type="protein sequence ID" value="KAF2634466.1"/>
    <property type="molecule type" value="Genomic_DNA"/>
</dbReference>
<dbReference type="Gene3D" id="2.40.70.10">
    <property type="entry name" value="Acid Proteases"/>
    <property type="match status" value="2"/>
</dbReference>
<keyword evidence="5" id="KW-0378">Hydrolase</keyword>
<dbReference type="Proteomes" id="UP000799753">
    <property type="component" value="Unassembled WGS sequence"/>
</dbReference>
<dbReference type="InterPro" id="IPR001461">
    <property type="entry name" value="Aspartic_peptidase_A1"/>
</dbReference>
<evidence type="ECO:0000256" key="3">
    <source>
        <dbReference type="SAM" id="Phobius"/>
    </source>
</evidence>